<evidence type="ECO:0000256" key="4">
    <source>
        <dbReference type="ARBA" id="ARBA00023136"/>
    </source>
</evidence>
<gene>
    <name evidence="6" type="ORF">BSF38_02620</name>
</gene>
<accession>A0A1U7CQD4</accession>
<keyword evidence="4 5" id="KW-0472">Membrane</keyword>
<keyword evidence="2 5" id="KW-0812">Transmembrane</keyword>
<keyword evidence="7" id="KW-1185">Reference proteome</keyword>
<protein>
    <recommendedName>
        <fullName evidence="8">Transmembrane protein 14C</fullName>
    </recommendedName>
</protein>
<dbReference type="KEGG" id="pbor:BSF38_02620"/>
<dbReference type="Proteomes" id="UP000186309">
    <property type="component" value="Chromosome"/>
</dbReference>
<dbReference type="InterPro" id="IPR005349">
    <property type="entry name" value="TMEM14"/>
</dbReference>
<dbReference type="GO" id="GO:0016020">
    <property type="term" value="C:membrane"/>
    <property type="evidence" value="ECO:0007669"/>
    <property type="project" value="UniProtKB-SubCell"/>
</dbReference>
<name>A0A1U7CQD4_9BACT</name>
<feature type="transmembrane region" description="Helical" evidence="5">
    <location>
        <begin position="60"/>
        <end position="78"/>
    </location>
</feature>
<dbReference type="AlphaFoldDB" id="A0A1U7CQD4"/>
<evidence type="ECO:0000256" key="2">
    <source>
        <dbReference type="ARBA" id="ARBA00022692"/>
    </source>
</evidence>
<feature type="transmembrane region" description="Helical" evidence="5">
    <location>
        <begin position="6"/>
        <end position="27"/>
    </location>
</feature>
<dbReference type="EMBL" id="CP019082">
    <property type="protein sequence ID" value="APW61116.1"/>
    <property type="molecule type" value="Genomic_DNA"/>
</dbReference>
<feature type="transmembrane region" description="Helical" evidence="5">
    <location>
        <begin position="85"/>
        <end position="106"/>
    </location>
</feature>
<dbReference type="OrthoDB" id="468294at2"/>
<feature type="transmembrane region" description="Helical" evidence="5">
    <location>
        <begin position="34"/>
        <end position="54"/>
    </location>
</feature>
<dbReference type="Pfam" id="PF03647">
    <property type="entry name" value="Tmemb_14"/>
    <property type="match status" value="1"/>
</dbReference>
<comment type="subcellular location">
    <subcellularLocation>
        <location evidence="1">Membrane</location>
    </subcellularLocation>
</comment>
<proteinExistence type="predicted"/>
<keyword evidence="3 5" id="KW-1133">Transmembrane helix</keyword>
<evidence type="ECO:0000313" key="7">
    <source>
        <dbReference type="Proteomes" id="UP000186309"/>
    </source>
</evidence>
<dbReference type="InterPro" id="IPR044890">
    <property type="entry name" value="TMEM14_sf"/>
</dbReference>
<dbReference type="PANTHER" id="PTHR12668:SF43">
    <property type="entry name" value="TRANSMEMBRANE PROTEIN 14 HOMOLOG"/>
    <property type="match status" value="1"/>
</dbReference>
<dbReference type="STRING" id="1387353.BSF38_02620"/>
<evidence type="ECO:0008006" key="8">
    <source>
        <dbReference type="Google" id="ProtNLM"/>
    </source>
</evidence>
<evidence type="ECO:0000256" key="1">
    <source>
        <dbReference type="ARBA" id="ARBA00004370"/>
    </source>
</evidence>
<organism evidence="6 7">
    <name type="scientific">Paludisphaera borealis</name>
    <dbReference type="NCBI Taxonomy" id="1387353"/>
    <lineage>
        <taxon>Bacteria</taxon>
        <taxon>Pseudomonadati</taxon>
        <taxon>Planctomycetota</taxon>
        <taxon>Planctomycetia</taxon>
        <taxon>Isosphaerales</taxon>
        <taxon>Isosphaeraceae</taxon>
        <taxon>Paludisphaera</taxon>
    </lineage>
</organism>
<evidence type="ECO:0000256" key="3">
    <source>
        <dbReference type="ARBA" id="ARBA00022989"/>
    </source>
</evidence>
<dbReference type="RefSeq" id="WP_076346232.1">
    <property type="nucleotide sequence ID" value="NZ_CP019082.1"/>
</dbReference>
<evidence type="ECO:0000256" key="5">
    <source>
        <dbReference type="SAM" id="Phobius"/>
    </source>
</evidence>
<evidence type="ECO:0000313" key="6">
    <source>
        <dbReference type="EMBL" id="APW61116.1"/>
    </source>
</evidence>
<dbReference type="Gene3D" id="1.10.10.1740">
    <property type="entry name" value="Transmembrane protein 14-like"/>
    <property type="match status" value="1"/>
</dbReference>
<reference evidence="7" key="1">
    <citation type="submission" date="2016-12" db="EMBL/GenBank/DDBJ databases">
        <title>Comparative genomics of four Isosphaeraceae planctomycetes: a common pool of plasmids and glycoside hydrolase genes.</title>
        <authorList>
            <person name="Ivanova A."/>
        </authorList>
    </citation>
    <scope>NUCLEOTIDE SEQUENCE [LARGE SCALE GENOMIC DNA]</scope>
    <source>
        <strain evidence="7">PX4</strain>
    </source>
</reference>
<dbReference type="PANTHER" id="PTHR12668">
    <property type="entry name" value="TRANSMEMBRANE PROTEIN 14, 15"/>
    <property type="match status" value="1"/>
</dbReference>
<sequence length="107" mass="11500">MFTFQTARVVLFIYTLLLAGGGVMGFVKAGSRPSLIAGVGCASATLIALGVSFWRPYEGLVFATIIALFLCLFFNYRFVTKSRKFMPAGLLAVVSLVVLSVLIISIV</sequence>